<evidence type="ECO:0000256" key="1">
    <source>
        <dbReference type="ARBA" id="ARBA00006484"/>
    </source>
</evidence>
<sequence>MLYGFFTHSAVPDFTPDNDIPSQEGRVIIITGGNAGLGKETLLRLAKHNPERIYIVDRSEESIGQATINEIQSLVPGAADRISYLRCDLADLPSVAACARKFTTQESRLDTLICCAGVMGVPASTTKQGYEMHFGTNHVGHALLTQMLLPTLSQTAEQEGADVRVVTVSSFGHVFAFRGLYWAGLKGDMKNRNTYRRYGYSKLANILYTKELARRYPRVTFVAVHPGVVDTPIYVHSFSGIMAWARKIQRRVMTSVADGAKNQLWAATFPKGGAKGQVLSGEYYTPVGVTGQGTRASNNLAQAAKLWEWTEKELEGYMLKA</sequence>
<evidence type="ECO:0000256" key="2">
    <source>
        <dbReference type="ARBA" id="ARBA00022857"/>
    </source>
</evidence>
<dbReference type="SUPFAM" id="SSF51735">
    <property type="entry name" value="NAD(P)-binding Rossmann-fold domains"/>
    <property type="match status" value="1"/>
</dbReference>
<dbReference type="PANTHER" id="PTHR24320:SF282">
    <property type="entry name" value="WW DOMAIN-CONTAINING OXIDOREDUCTASE"/>
    <property type="match status" value="1"/>
</dbReference>
<dbReference type="InterPro" id="IPR036291">
    <property type="entry name" value="NAD(P)-bd_dom_sf"/>
</dbReference>
<dbReference type="STRING" id="1849047.A0A3D8QPU5"/>
<gene>
    <name evidence="4" type="ORF">BP6252_11286</name>
</gene>
<dbReference type="EMBL" id="PDLM01000013">
    <property type="protein sequence ID" value="RDW63741.1"/>
    <property type="molecule type" value="Genomic_DNA"/>
</dbReference>
<evidence type="ECO:0000256" key="3">
    <source>
        <dbReference type="ARBA" id="ARBA00023002"/>
    </source>
</evidence>
<protein>
    <submittedName>
        <fullName evidence="4">Uncharacterized protein</fullName>
    </submittedName>
</protein>
<comment type="caution">
    <text evidence="4">The sequence shown here is derived from an EMBL/GenBank/DDBJ whole genome shotgun (WGS) entry which is preliminary data.</text>
</comment>
<proteinExistence type="inferred from homology"/>
<dbReference type="Pfam" id="PF00106">
    <property type="entry name" value="adh_short"/>
    <property type="match status" value="1"/>
</dbReference>
<evidence type="ECO:0000313" key="5">
    <source>
        <dbReference type="Proteomes" id="UP000256645"/>
    </source>
</evidence>
<name>A0A3D8QPU5_9HELO</name>
<dbReference type="PRINTS" id="PR00081">
    <property type="entry name" value="GDHRDH"/>
</dbReference>
<dbReference type="Proteomes" id="UP000256645">
    <property type="component" value="Unassembled WGS sequence"/>
</dbReference>
<reference evidence="4 5" key="1">
    <citation type="journal article" date="2018" name="IMA Fungus">
        <title>IMA Genome-F 9: Draft genome sequence of Annulohypoxylon stygium, Aspergillus mulundensis, Berkeleyomyces basicola (syn. Thielaviopsis basicola), Ceratocystis smalleyi, two Cercospora beticola strains, Coleophoma cylindrospora, Fusarium fracticaudum, Phialophora cf. hyalina, and Morchella septimelata.</title>
        <authorList>
            <person name="Wingfield B.D."/>
            <person name="Bills G.F."/>
            <person name="Dong Y."/>
            <person name="Huang W."/>
            <person name="Nel W.J."/>
            <person name="Swalarsk-Parry B.S."/>
            <person name="Vaghefi N."/>
            <person name="Wilken P.M."/>
            <person name="An Z."/>
            <person name="de Beer Z.W."/>
            <person name="De Vos L."/>
            <person name="Chen L."/>
            <person name="Duong T.A."/>
            <person name="Gao Y."/>
            <person name="Hammerbacher A."/>
            <person name="Kikkert J.R."/>
            <person name="Li Y."/>
            <person name="Li H."/>
            <person name="Li K."/>
            <person name="Li Q."/>
            <person name="Liu X."/>
            <person name="Ma X."/>
            <person name="Naidoo K."/>
            <person name="Pethybridge S.J."/>
            <person name="Sun J."/>
            <person name="Steenkamp E.T."/>
            <person name="van der Nest M.A."/>
            <person name="van Wyk S."/>
            <person name="Wingfield M.J."/>
            <person name="Xiong C."/>
            <person name="Yue Q."/>
            <person name="Zhang X."/>
        </authorList>
    </citation>
    <scope>NUCLEOTIDE SEQUENCE [LARGE SCALE GENOMIC DNA]</scope>
    <source>
        <strain evidence="4 5">BP6252</strain>
    </source>
</reference>
<evidence type="ECO:0000313" key="4">
    <source>
        <dbReference type="EMBL" id="RDW63741.1"/>
    </source>
</evidence>
<dbReference type="AlphaFoldDB" id="A0A3D8QPU5"/>
<keyword evidence="2" id="KW-0521">NADP</keyword>
<keyword evidence="3" id="KW-0560">Oxidoreductase</keyword>
<keyword evidence="5" id="KW-1185">Reference proteome</keyword>
<accession>A0A3D8QPU5</accession>
<dbReference type="GO" id="GO:0016491">
    <property type="term" value="F:oxidoreductase activity"/>
    <property type="evidence" value="ECO:0007669"/>
    <property type="project" value="UniProtKB-KW"/>
</dbReference>
<organism evidence="4 5">
    <name type="scientific">Coleophoma cylindrospora</name>
    <dbReference type="NCBI Taxonomy" id="1849047"/>
    <lineage>
        <taxon>Eukaryota</taxon>
        <taxon>Fungi</taxon>
        <taxon>Dikarya</taxon>
        <taxon>Ascomycota</taxon>
        <taxon>Pezizomycotina</taxon>
        <taxon>Leotiomycetes</taxon>
        <taxon>Helotiales</taxon>
        <taxon>Dermateaceae</taxon>
        <taxon>Coleophoma</taxon>
    </lineage>
</organism>
<dbReference type="OrthoDB" id="191139at2759"/>
<dbReference type="InterPro" id="IPR002347">
    <property type="entry name" value="SDR_fam"/>
</dbReference>
<comment type="similarity">
    <text evidence="1">Belongs to the short-chain dehydrogenases/reductases (SDR) family.</text>
</comment>
<dbReference type="PANTHER" id="PTHR24320">
    <property type="entry name" value="RETINOL DEHYDROGENASE"/>
    <property type="match status" value="1"/>
</dbReference>
<dbReference type="Gene3D" id="3.40.50.720">
    <property type="entry name" value="NAD(P)-binding Rossmann-like Domain"/>
    <property type="match status" value="1"/>
</dbReference>